<evidence type="ECO:0000313" key="2">
    <source>
        <dbReference type="EMBL" id="MFH6984353.1"/>
    </source>
</evidence>
<dbReference type="InterPro" id="IPR049713">
    <property type="entry name" value="Pr6Pr-like"/>
</dbReference>
<keyword evidence="1" id="KW-1133">Transmembrane helix</keyword>
<feature type="transmembrane region" description="Helical" evidence="1">
    <location>
        <begin position="138"/>
        <end position="156"/>
    </location>
</feature>
<evidence type="ECO:0000256" key="1">
    <source>
        <dbReference type="SAM" id="Phobius"/>
    </source>
</evidence>
<proteinExistence type="predicted"/>
<organism evidence="2 3">
    <name type="scientific">Marinoscillum luteum</name>
    <dbReference type="NCBI Taxonomy" id="861051"/>
    <lineage>
        <taxon>Bacteria</taxon>
        <taxon>Pseudomonadati</taxon>
        <taxon>Bacteroidota</taxon>
        <taxon>Cytophagia</taxon>
        <taxon>Cytophagales</taxon>
        <taxon>Reichenbachiellaceae</taxon>
        <taxon>Marinoscillum</taxon>
    </lineage>
</organism>
<feature type="transmembrane region" description="Helical" evidence="1">
    <location>
        <begin position="176"/>
        <end position="195"/>
    </location>
</feature>
<evidence type="ECO:0000313" key="3">
    <source>
        <dbReference type="Proteomes" id="UP001610063"/>
    </source>
</evidence>
<accession>A0ABW7N9S2</accession>
<reference evidence="2 3" key="1">
    <citation type="journal article" date="2013" name="Int. J. Syst. Evol. Microbiol.">
        <title>Marinoscillum luteum sp. nov., isolated from marine sediment.</title>
        <authorList>
            <person name="Cha I.T."/>
            <person name="Park S.J."/>
            <person name="Kim S.J."/>
            <person name="Kim J.G."/>
            <person name="Jung M.Y."/>
            <person name="Shin K.S."/>
            <person name="Kwon K.K."/>
            <person name="Yang S.H."/>
            <person name="Seo Y.S."/>
            <person name="Rhee S.K."/>
        </authorList>
    </citation>
    <scope>NUCLEOTIDE SEQUENCE [LARGE SCALE GENOMIC DNA]</scope>
    <source>
        <strain evidence="2 3">KCTC 23939</strain>
    </source>
</reference>
<feature type="transmembrane region" description="Helical" evidence="1">
    <location>
        <begin position="7"/>
        <end position="25"/>
    </location>
</feature>
<feature type="transmembrane region" description="Helical" evidence="1">
    <location>
        <begin position="79"/>
        <end position="98"/>
    </location>
</feature>
<dbReference type="EMBL" id="JBIPKE010000017">
    <property type="protein sequence ID" value="MFH6984353.1"/>
    <property type="molecule type" value="Genomic_DNA"/>
</dbReference>
<dbReference type="NCBIfam" id="NF038065">
    <property type="entry name" value="Pr6Pr"/>
    <property type="match status" value="1"/>
</dbReference>
<keyword evidence="1" id="KW-0472">Membrane</keyword>
<feature type="transmembrane region" description="Helical" evidence="1">
    <location>
        <begin position="110"/>
        <end position="126"/>
    </location>
</feature>
<dbReference type="Proteomes" id="UP001610063">
    <property type="component" value="Unassembled WGS sequence"/>
</dbReference>
<keyword evidence="1" id="KW-0812">Transmembrane</keyword>
<gene>
    <name evidence="2" type="ORF">ACHKAR_12950</name>
</gene>
<comment type="caution">
    <text evidence="2">The sequence shown here is derived from an EMBL/GenBank/DDBJ whole genome shotgun (WGS) entry which is preliminary data.</text>
</comment>
<feature type="transmembrane region" description="Helical" evidence="1">
    <location>
        <begin position="37"/>
        <end position="59"/>
    </location>
</feature>
<protein>
    <submittedName>
        <fullName evidence="2">Pr6Pr family membrane protein</fullName>
    </submittedName>
</protein>
<sequence length="205" mass="23329">MRKKWSLFLAGIAWVAVLTQYFLMVENRVASVGETTIRFFSFFTILTNSLVAIYFTWWVLQHKKGNPSILNKPGTLTALTVYITIVGLVYQILLRPIWEPTGIQLVVDELLHSVIPVAVIVCWYLFEDKSLVSYRQIPQWLIYPLIYLVYILIRGNGSGFYPYPFVDVGSLGLSKVLINAMGLMALFVGISALYIKVGKSVRRNQ</sequence>
<keyword evidence="3" id="KW-1185">Reference proteome</keyword>
<name>A0ABW7N9S2_9BACT</name>